<evidence type="ECO:0000313" key="3">
    <source>
        <dbReference type="Proteomes" id="UP000837857"/>
    </source>
</evidence>
<gene>
    <name evidence="2" type="ORF">IPOD504_LOCUS9022</name>
</gene>
<dbReference type="Proteomes" id="UP000837857">
    <property type="component" value="Chromosome 22"/>
</dbReference>
<proteinExistence type="predicted"/>
<accession>A0ABN8IKZ3</accession>
<sequence>MRGLFWKLCDFDSTLSFCNAPLVGGGGRESSLAPTHVVVASRNARTVTETGLLKADVGEENTPFGVLSTSPGCRNMQSVLPHRLKPPPPPPPPHPNQSPAVPRAMCVSNLLKRSRGQACSPGIIF</sequence>
<keyword evidence="3" id="KW-1185">Reference proteome</keyword>
<feature type="region of interest" description="Disordered" evidence="1">
    <location>
        <begin position="76"/>
        <end position="101"/>
    </location>
</feature>
<feature type="non-terminal residue" evidence="2">
    <location>
        <position position="1"/>
    </location>
</feature>
<evidence type="ECO:0000256" key="1">
    <source>
        <dbReference type="SAM" id="MobiDB-lite"/>
    </source>
</evidence>
<evidence type="ECO:0000313" key="2">
    <source>
        <dbReference type="EMBL" id="CAH2055700.1"/>
    </source>
</evidence>
<feature type="compositionally biased region" description="Pro residues" evidence="1">
    <location>
        <begin position="86"/>
        <end position="96"/>
    </location>
</feature>
<protein>
    <submittedName>
        <fullName evidence="2">Uncharacterized protein</fullName>
    </submittedName>
</protein>
<reference evidence="2" key="1">
    <citation type="submission" date="2022-03" db="EMBL/GenBank/DDBJ databases">
        <authorList>
            <person name="Martin H S."/>
        </authorList>
    </citation>
    <scope>NUCLEOTIDE SEQUENCE</scope>
</reference>
<organism evidence="2 3">
    <name type="scientific">Iphiclides podalirius</name>
    <name type="common">scarce swallowtail</name>
    <dbReference type="NCBI Taxonomy" id="110791"/>
    <lineage>
        <taxon>Eukaryota</taxon>
        <taxon>Metazoa</taxon>
        <taxon>Ecdysozoa</taxon>
        <taxon>Arthropoda</taxon>
        <taxon>Hexapoda</taxon>
        <taxon>Insecta</taxon>
        <taxon>Pterygota</taxon>
        <taxon>Neoptera</taxon>
        <taxon>Endopterygota</taxon>
        <taxon>Lepidoptera</taxon>
        <taxon>Glossata</taxon>
        <taxon>Ditrysia</taxon>
        <taxon>Papilionoidea</taxon>
        <taxon>Papilionidae</taxon>
        <taxon>Papilioninae</taxon>
        <taxon>Iphiclides</taxon>
    </lineage>
</organism>
<dbReference type="EMBL" id="OW152834">
    <property type="protein sequence ID" value="CAH2055700.1"/>
    <property type="molecule type" value="Genomic_DNA"/>
</dbReference>
<name>A0ABN8IKZ3_9NEOP</name>